<dbReference type="GO" id="GO:0000160">
    <property type="term" value="P:phosphorelay signal transduction system"/>
    <property type="evidence" value="ECO:0007669"/>
    <property type="project" value="InterPro"/>
</dbReference>
<dbReference type="Gene3D" id="3.40.50.2300">
    <property type="match status" value="1"/>
</dbReference>
<dbReference type="PROSITE" id="PS50110">
    <property type="entry name" value="RESPONSE_REGULATORY"/>
    <property type="match status" value="1"/>
</dbReference>
<dbReference type="InterPro" id="IPR001789">
    <property type="entry name" value="Sig_transdc_resp-reg_receiver"/>
</dbReference>
<feature type="domain" description="Response regulatory" evidence="2">
    <location>
        <begin position="19"/>
        <end position="135"/>
    </location>
</feature>
<evidence type="ECO:0000256" key="1">
    <source>
        <dbReference type="PROSITE-ProRule" id="PRU00169"/>
    </source>
</evidence>
<dbReference type="EMBL" id="CADCTO010000402">
    <property type="protein sequence ID" value="CAA9273103.1"/>
    <property type="molecule type" value="Genomic_DNA"/>
</dbReference>
<evidence type="ECO:0000313" key="3">
    <source>
        <dbReference type="EMBL" id="CAA9273103.1"/>
    </source>
</evidence>
<dbReference type="AlphaFoldDB" id="A0A6J4J9I9"/>
<comment type="caution">
    <text evidence="1">Lacks conserved residue(s) required for the propagation of feature annotation.</text>
</comment>
<evidence type="ECO:0000259" key="2">
    <source>
        <dbReference type="PROSITE" id="PS50110"/>
    </source>
</evidence>
<name>A0A6J4J9I9_9BACT</name>
<organism evidence="3">
    <name type="scientific">uncultured Armatimonadetes bacterium</name>
    <dbReference type="NCBI Taxonomy" id="157466"/>
    <lineage>
        <taxon>Bacteria</taxon>
        <taxon>Bacillati</taxon>
        <taxon>Armatimonadota</taxon>
        <taxon>environmental samples</taxon>
    </lineage>
</organism>
<proteinExistence type="predicted"/>
<protein>
    <recommendedName>
        <fullName evidence="2">Response regulatory domain-containing protein</fullName>
    </recommendedName>
</protein>
<sequence length="149" mass="15611">MDDANRAHPLESGEPASVLLLLVADDLMFPSRVREGLKPLGHSLRVVGTEPAARETAARERPAAILVNLNARRLDPVALIRALKADAATRAIPVLAFAGHVETAKHDAARAAGADMTAANSSVSLHLPKLLARLLSGERPAGVVEEASP</sequence>
<accession>A0A6J4J9I9</accession>
<dbReference type="InterPro" id="IPR011006">
    <property type="entry name" value="CheY-like_superfamily"/>
</dbReference>
<gene>
    <name evidence="3" type="ORF">AVDCRST_MAG63-3063</name>
</gene>
<dbReference type="SUPFAM" id="SSF52172">
    <property type="entry name" value="CheY-like"/>
    <property type="match status" value="1"/>
</dbReference>
<reference evidence="3" key="1">
    <citation type="submission" date="2020-02" db="EMBL/GenBank/DDBJ databases">
        <authorList>
            <person name="Meier V. D."/>
        </authorList>
    </citation>
    <scope>NUCLEOTIDE SEQUENCE</scope>
    <source>
        <strain evidence="3">AVDCRST_MAG63</strain>
    </source>
</reference>